<dbReference type="Gene3D" id="2.10.260.10">
    <property type="match status" value="1"/>
</dbReference>
<dbReference type="InterPro" id="IPR007159">
    <property type="entry name" value="SpoVT-AbrB_dom"/>
</dbReference>
<dbReference type="InterPro" id="IPR037914">
    <property type="entry name" value="SpoVT-AbrB_sf"/>
</dbReference>
<dbReference type="Proteomes" id="UP000650524">
    <property type="component" value="Unassembled WGS sequence"/>
</dbReference>
<evidence type="ECO:0000313" key="3">
    <source>
        <dbReference type="Proteomes" id="UP000650524"/>
    </source>
</evidence>
<dbReference type="GO" id="GO:0003677">
    <property type="term" value="F:DNA binding"/>
    <property type="evidence" value="ECO:0007669"/>
    <property type="project" value="UniProtKB-KW"/>
</dbReference>
<protein>
    <submittedName>
        <fullName evidence="2">AbrB/MazE/SpoVT family DNA-binding domain-containing protein</fullName>
    </submittedName>
</protein>
<dbReference type="SUPFAM" id="SSF89447">
    <property type="entry name" value="AbrB/MazE/MraZ-like"/>
    <property type="match status" value="1"/>
</dbReference>
<dbReference type="SMART" id="SM00966">
    <property type="entry name" value="SpoVT_AbrB"/>
    <property type="match status" value="1"/>
</dbReference>
<evidence type="ECO:0000259" key="1">
    <source>
        <dbReference type="SMART" id="SM00966"/>
    </source>
</evidence>
<keyword evidence="2" id="KW-0238">DNA-binding</keyword>
<feature type="domain" description="SpoVT-AbrB" evidence="1">
    <location>
        <begin position="2"/>
        <end position="49"/>
    </location>
</feature>
<organism evidence="2 3">
    <name type="scientific">Candidatus Desulfacyla euxinica</name>
    <dbReference type="NCBI Taxonomy" id="2841693"/>
    <lineage>
        <taxon>Bacteria</taxon>
        <taxon>Deltaproteobacteria</taxon>
        <taxon>Candidatus Desulfacyla</taxon>
    </lineage>
</organism>
<sequence length="73" mass="8344">MSKVTAKYQFTIPVNVRKELGIIPGTEVDIAKEGQKYVIVVDPIETVKRKWRGKFRGGLTTMEYMDEVRGKVN</sequence>
<gene>
    <name evidence="2" type="ORF">H8E19_16430</name>
</gene>
<dbReference type="Pfam" id="PF04014">
    <property type="entry name" value="MazE_antitoxin"/>
    <property type="match status" value="1"/>
</dbReference>
<dbReference type="NCBIfam" id="TIGR01439">
    <property type="entry name" value="lp_hng_hel_AbrB"/>
    <property type="match status" value="1"/>
</dbReference>
<dbReference type="EMBL" id="JACNJD010000335">
    <property type="protein sequence ID" value="MBC8178991.1"/>
    <property type="molecule type" value="Genomic_DNA"/>
</dbReference>
<proteinExistence type="predicted"/>
<dbReference type="AlphaFoldDB" id="A0A8J6N3L4"/>
<accession>A0A8J6N3L4</accession>
<reference evidence="2 3" key="1">
    <citation type="submission" date="2020-08" db="EMBL/GenBank/DDBJ databases">
        <title>Bridging the membrane lipid divide: bacteria of the FCB group superphylum have the potential to synthesize archaeal ether lipids.</title>
        <authorList>
            <person name="Villanueva L."/>
            <person name="Von Meijenfeldt F.A.B."/>
            <person name="Westbye A.B."/>
            <person name="Yadav S."/>
            <person name="Hopmans E.C."/>
            <person name="Dutilh B.E."/>
            <person name="Sinninghe Damste J.S."/>
        </authorList>
    </citation>
    <scope>NUCLEOTIDE SEQUENCE [LARGE SCALE GENOMIC DNA]</scope>
    <source>
        <strain evidence="2">NIOZ-UU27</strain>
    </source>
</reference>
<evidence type="ECO:0000313" key="2">
    <source>
        <dbReference type="EMBL" id="MBC8178991.1"/>
    </source>
</evidence>
<comment type="caution">
    <text evidence="2">The sequence shown here is derived from an EMBL/GenBank/DDBJ whole genome shotgun (WGS) entry which is preliminary data.</text>
</comment>
<name>A0A8J6N3L4_9DELT</name>